<gene>
    <name evidence="3" type="ORF">IHE29_14220</name>
</gene>
<dbReference type="SUPFAM" id="SSF54197">
    <property type="entry name" value="HIT-like"/>
    <property type="match status" value="1"/>
</dbReference>
<dbReference type="Gene3D" id="3.30.428.10">
    <property type="entry name" value="HIT-like"/>
    <property type="match status" value="1"/>
</dbReference>
<dbReference type="PROSITE" id="PS51084">
    <property type="entry name" value="HIT_2"/>
    <property type="match status" value="1"/>
</dbReference>
<organism evidence="3 4">
    <name type="scientific">Mycetohabitans rhizoxinica</name>
    <dbReference type="NCBI Taxonomy" id="412963"/>
    <lineage>
        <taxon>Bacteria</taxon>
        <taxon>Pseudomonadati</taxon>
        <taxon>Pseudomonadota</taxon>
        <taxon>Betaproteobacteria</taxon>
        <taxon>Burkholderiales</taxon>
        <taxon>Burkholderiaceae</taxon>
        <taxon>Mycetohabitans</taxon>
    </lineage>
</organism>
<proteinExistence type="predicted"/>
<accession>A0ABZ2Q3G3</accession>
<evidence type="ECO:0000259" key="2">
    <source>
        <dbReference type="PROSITE" id="PS51084"/>
    </source>
</evidence>
<reference evidence="3 4" key="1">
    <citation type="submission" date="2020-09" db="EMBL/GenBank/DDBJ databases">
        <title>Genome sequences of Mycetohabitans spp.</title>
        <authorList>
            <person name="Carter M.E."/>
            <person name="Carpenter S.C.D."/>
            <person name="Bogdanove A.J."/>
        </authorList>
    </citation>
    <scope>NUCLEOTIDE SEQUENCE [LARGE SCALE GENOMIC DNA]</scope>
    <source>
        <strain evidence="3 4">B12</strain>
    </source>
</reference>
<feature type="short sequence motif" description="Histidine triad motif" evidence="1">
    <location>
        <begin position="104"/>
        <end position="108"/>
    </location>
</feature>
<dbReference type="RefSeq" id="WP_338911084.1">
    <property type="nucleotide sequence ID" value="NZ_CP062176.1"/>
</dbReference>
<sequence>MNAGTPGSAVAAARDAASCVFCAQEEGAVWWRDAWLRVIEARDEPDYPGFCRLVWNAHVTEFSELSDGERAHLMRVLAAVERALRATLNPDKINIASLGNMVAHQHWHVIPRFADDPHFPAPVWAARRREPCARQHAARVAAAAGVGAAVRDALQRELG</sequence>
<dbReference type="Pfam" id="PF01230">
    <property type="entry name" value="HIT"/>
    <property type="match status" value="1"/>
</dbReference>
<protein>
    <submittedName>
        <fullName evidence="3">HIT family protein</fullName>
    </submittedName>
</protein>
<dbReference type="InterPro" id="IPR036265">
    <property type="entry name" value="HIT-like_sf"/>
</dbReference>
<dbReference type="InterPro" id="IPR011146">
    <property type="entry name" value="HIT-like"/>
</dbReference>
<evidence type="ECO:0000313" key="3">
    <source>
        <dbReference type="EMBL" id="WXK40354.1"/>
    </source>
</evidence>
<name>A0ABZ2Q3G3_9BURK</name>
<evidence type="ECO:0000256" key="1">
    <source>
        <dbReference type="PROSITE-ProRule" id="PRU00464"/>
    </source>
</evidence>
<feature type="domain" description="HIT" evidence="2">
    <location>
        <begin position="45"/>
        <end position="119"/>
    </location>
</feature>
<dbReference type="EMBL" id="CP062176">
    <property type="protein sequence ID" value="WXK40354.1"/>
    <property type="molecule type" value="Genomic_DNA"/>
</dbReference>
<keyword evidence="4" id="KW-1185">Reference proteome</keyword>
<evidence type="ECO:0000313" key="4">
    <source>
        <dbReference type="Proteomes" id="UP001493153"/>
    </source>
</evidence>
<dbReference type="Proteomes" id="UP001493153">
    <property type="component" value="Chromosome"/>
</dbReference>